<proteinExistence type="predicted"/>
<dbReference type="Proteomes" id="UP000320776">
    <property type="component" value="Chromosome"/>
</dbReference>
<gene>
    <name evidence="1" type="ORF">SPTER_47100</name>
</gene>
<name>A0A517E0V1_9FIRM</name>
<protein>
    <submittedName>
        <fullName evidence="1">Uncharacterized protein</fullName>
    </submittedName>
</protein>
<reference evidence="1 2" key="1">
    <citation type="submission" date="2019-02" db="EMBL/GenBank/DDBJ databases">
        <title>Closed genome of Sporomusa termitida DSM 4440.</title>
        <authorList>
            <person name="Poehlein A."/>
            <person name="Daniel R."/>
        </authorList>
    </citation>
    <scope>NUCLEOTIDE SEQUENCE [LARGE SCALE GENOMIC DNA]</scope>
    <source>
        <strain evidence="1 2">DSM 4440</strain>
    </source>
</reference>
<dbReference type="KEGG" id="sted:SPTER_47100"/>
<dbReference type="AlphaFoldDB" id="A0A517E0V1"/>
<dbReference type="RefSeq" id="WP_144352532.1">
    <property type="nucleotide sequence ID" value="NZ_CP036259.1"/>
</dbReference>
<organism evidence="1 2">
    <name type="scientific">Sporomusa termitida</name>
    <dbReference type="NCBI Taxonomy" id="2377"/>
    <lineage>
        <taxon>Bacteria</taxon>
        <taxon>Bacillati</taxon>
        <taxon>Bacillota</taxon>
        <taxon>Negativicutes</taxon>
        <taxon>Selenomonadales</taxon>
        <taxon>Sporomusaceae</taxon>
        <taxon>Sporomusa</taxon>
    </lineage>
</organism>
<evidence type="ECO:0000313" key="1">
    <source>
        <dbReference type="EMBL" id="QDR83229.1"/>
    </source>
</evidence>
<evidence type="ECO:0000313" key="2">
    <source>
        <dbReference type="Proteomes" id="UP000320776"/>
    </source>
</evidence>
<accession>A0A517E0V1</accession>
<dbReference type="EMBL" id="CP036259">
    <property type="protein sequence ID" value="QDR83229.1"/>
    <property type="molecule type" value="Genomic_DNA"/>
</dbReference>
<keyword evidence="2" id="KW-1185">Reference proteome</keyword>
<sequence>MLAAKAGNEYTGAVLEIRRFIADGDDQYSKNFADKLNQVMALEAQLLELTGAGQRPEIEKLIQDTASYKQGVADQLILRSALSH</sequence>